<organism evidence="3 4">
    <name type="scientific">Dethiosulfatibacter aminovorans DSM 17477</name>
    <dbReference type="NCBI Taxonomy" id="1121476"/>
    <lineage>
        <taxon>Bacteria</taxon>
        <taxon>Bacillati</taxon>
        <taxon>Bacillota</taxon>
        <taxon>Tissierellia</taxon>
        <taxon>Dethiosulfatibacter</taxon>
    </lineage>
</organism>
<dbReference type="Proteomes" id="UP000184052">
    <property type="component" value="Unassembled WGS sequence"/>
</dbReference>
<dbReference type="SUPFAM" id="SSF53187">
    <property type="entry name" value="Zn-dependent exopeptidases"/>
    <property type="match status" value="1"/>
</dbReference>
<dbReference type="AlphaFoldDB" id="A0A1M6IHW1"/>
<accession>A0A1M6IHW1</accession>
<dbReference type="PANTHER" id="PTHR30575">
    <property type="entry name" value="PEPTIDASE M20"/>
    <property type="match status" value="1"/>
</dbReference>
<dbReference type="Gene3D" id="3.40.630.10">
    <property type="entry name" value="Zn peptidases"/>
    <property type="match status" value="1"/>
</dbReference>
<dbReference type="InterPro" id="IPR017144">
    <property type="entry name" value="Xaa-Arg_dipeptidase"/>
</dbReference>
<evidence type="ECO:0000313" key="4">
    <source>
        <dbReference type="Proteomes" id="UP000184052"/>
    </source>
</evidence>
<dbReference type="GO" id="GO:0005737">
    <property type="term" value="C:cytoplasm"/>
    <property type="evidence" value="ECO:0007669"/>
    <property type="project" value="TreeGrafter"/>
</dbReference>
<dbReference type="NCBIfam" id="TIGR01891">
    <property type="entry name" value="amidohydrolases"/>
    <property type="match status" value="1"/>
</dbReference>
<dbReference type="InterPro" id="IPR017439">
    <property type="entry name" value="Amidohydrolase"/>
</dbReference>
<gene>
    <name evidence="3" type="ORF">SAMN02745751_02335</name>
</gene>
<dbReference type="STRING" id="1121476.SAMN02745751_02335"/>
<dbReference type="OrthoDB" id="9781032at2"/>
<dbReference type="InterPro" id="IPR036264">
    <property type="entry name" value="Bact_exopeptidase_dim_dom"/>
</dbReference>
<dbReference type="GO" id="GO:0071713">
    <property type="term" value="F:para-aminobenzoyl-glutamate hydrolase activity"/>
    <property type="evidence" value="ECO:0007669"/>
    <property type="project" value="TreeGrafter"/>
</dbReference>
<dbReference type="Pfam" id="PF01546">
    <property type="entry name" value="Peptidase_M20"/>
    <property type="match status" value="1"/>
</dbReference>
<feature type="domain" description="Peptidase M20 dimerisation" evidence="2">
    <location>
        <begin position="202"/>
        <end position="280"/>
    </location>
</feature>
<evidence type="ECO:0000259" key="2">
    <source>
        <dbReference type="Pfam" id="PF07687"/>
    </source>
</evidence>
<dbReference type="Pfam" id="PF07687">
    <property type="entry name" value="M20_dimer"/>
    <property type="match status" value="1"/>
</dbReference>
<dbReference type="EMBL" id="FQZL01000017">
    <property type="protein sequence ID" value="SHJ34032.1"/>
    <property type="molecule type" value="Genomic_DNA"/>
</dbReference>
<evidence type="ECO:0000256" key="1">
    <source>
        <dbReference type="PIRNR" id="PIRNR037226"/>
    </source>
</evidence>
<dbReference type="GO" id="GO:0046657">
    <property type="term" value="P:folic acid catabolic process"/>
    <property type="evidence" value="ECO:0007669"/>
    <property type="project" value="TreeGrafter"/>
</dbReference>
<comment type="similarity">
    <text evidence="1">Belongs to the peptidase M20A family.</text>
</comment>
<name>A0A1M6IHW1_9FIRM</name>
<dbReference type="Gene3D" id="3.30.70.360">
    <property type="match status" value="1"/>
</dbReference>
<dbReference type="InterPro" id="IPR002933">
    <property type="entry name" value="Peptidase_M20"/>
</dbReference>
<evidence type="ECO:0000313" key="3">
    <source>
        <dbReference type="EMBL" id="SHJ34032.1"/>
    </source>
</evidence>
<dbReference type="RefSeq" id="WP_073049759.1">
    <property type="nucleotide sequence ID" value="NZ_FQZL01000017.1"/>
</dbReference>
<protein>
    <recommendedName>
        <fullName evidence="1">Peptidase M20 domain-containing protein 2</fullName>
    </recommendedName>
</protein>
<keyword evidence="3" id="KW-0378">Hydrolase</keyword>
<dbReference type="InterPro" id="IPR011650">
    <property type="entry name" value="Peptidase_M20_dimer"/>
</dbReference>
<dbReference type="GO" id="GO:0016805">
    <property type="term" value="F:dipeptidase activity"/>
    <property type="evidence" value="ECO:0007669"/>
    <property type="project" value="InterPro"/>
</dbReference>
<sequence length="443" mass="48241">MNKSQLKQRVCDAIDYNREKIISIGEEIFSNPELGYKEIKTAGLVSREMKKIGLEVEENIAVTGVKASLPGERPGPVIAVLGELDAIICREHEAADKETGAVHACGHNVQIAAMMGAAIGLTVSKVLDELDGSVEFMAVPAEEYVELEYRGTLKEKGEIEYYGGKQELIKRGYFDDVDVAMMIHSLNLQGDKKVIVGGTGNGFIGKNVQFIGKESHAGSAPEMGVNALNAAMIAIGNIHAQRETFPDQERVRVHPIITKGGDIVNVVPADVRMETYVRARTIEGIRTSNEKVNRAIIAGGYAVGAGVKISETPGYLPLLRTAELDELFRNNAKEFVDESQIIEGADFTGSFDFGDVSHLIPALHPFIGGVEGNLHTRDFKIVDKDTAYILPAKAMAMTVIDLLFDGASVAKSIKENFKPAMTKEEYLAYLEENSRIIEKSEIG</sequence>
<reference evidence="3 4" key="1">
    <citation type="submission" date="2016-11" db="EMBL/GenBank/DDBJ databases">
        <authorList>
            <person name="Jaros S."/>
            <person name="Januszkiewicz K."/>
            <person name="Wedrychowicz H."/>
        </authorList>
    </citation>
    <scope>NUCLEOTIDE SEQUENCE [LARGE SCALE GENOMIC DNA]</scope>
    <source>
        <strain evidence="3 4">DSM 17477</strain>
    </source>
</reference>
<keyword evidence="4" id="KW-1185">Reference proteome</keyword>
<dbReference type="PANTHER" id="PTHR30575:SF3">
    <property type="entry name" value="PEPTIDASE M20 DIMERISATION DOMAIN-CONTAINING PROTEIN"/>
    <property type="match status" value="1"/>
</dbReference>
<dbReference type="InterPro" id="IPR052030">
    <property type="entry name" value="Peptidase_M20/M20A_hydrolases"/>
</dbReference>
<dbReference type="SUPFAM" id="SSF55031">
    <property type="entry name" value="Bacterial exopeptidase dimerisation domain"/>
    <property type="match status" value="1"/>
</dbReference>
<proteinExistence type="inferred from homology"/>
<dbReference type="PIRSF" id="PIRSF037226">
    <property type="entry name" value="Amidohydrolase_ACY1L2_prd"/>
    <property type="match status" value="1"/>
</dbReference>